<reference evidence="2 3" key="2">
    <citation type="submission" date="2019-01" db="EMBL/GenBank/DDBJ databases">
        <title>The decoding of complex shrimp genome reveals the adaptation for benthos swimmer, frequently molting mechanism and breeding impact on genome.</title>
        <authorList>
            <person name="Sun Y."/>
            <person name="Gao Y."/>
            <person name="Yu Y."/>
        </authorList>
    </citation>
    <scope>NUCLEOTIDE SEQUENCE [LARGE SCALE GENOMIC DNA]</scope>
    <source>
        <tissue evidence="2">Muscle</tissue>
    </source>
</reference>
<evidence type="ECO:0000256" key="1">
    <source>
        <dbReference type="SAM" id="MobiDB-lite"/>
    </source>
</evidence>
<feature type="region of interest" description="Disordered" evidence="1">
    <location>
        <begin position="24"/>
        <end position="53"/>
    </location>
</feature>
<keyword evidence="3" id="KW-1185">Reference proteome</keyword>
<name>A0A3R7PTR7_PENVA</name>
<feature type="compositionally biased region" description="Basic residues" evidence="1">
    <location>
        <begin position="24"/>
        <end position="46"/>
    </location>
</feature>
<protein>
    <submittedName>
        <fullName evidence="2">Uncharacterized protein</fullName>
    </submittedName>
</protein>
<organism evidence="2 3">
    <name type="scientific">Penaeus vannamei</name>
    <name type="common">Whiteleg shrimp</name>
    <name type="synonym">Litopenaeus vannamei</name>
    <dbReference type="NCBI Taxonomy" id="6689"/>
    <lineage>
        <taxon>Eukaryota</taxon>
        <taxon>Metazoa</taxon>
        <taxon>Ecdysozoa</taxon>
        <taxon>Arthropoda</taxon>
        <taxon>Crustacea</taxon>
        <taxon>Multicrustacea</taxon>
        <taxon>Malacostraca</taxon>
        <taxon>Eumalacostraca</taxon>
        <taxon>Eucarida</taxon>
        <taxon>Decapoda</taxon>
        <taxon>Dendrobranchiata</taxon>
        <taxon>Penaeoidea</taxon>
        <taxon>Penaeidae</taxon>
        <taxon>Penaeus</taxon>
    </lineage>
</organism>
<gene>
    <name evidence="2" type="ORF">C7M84_004581</name>
</gene>
<dbReference type="STRING" id="6689.A0A3R7PTR7"/>
<dbReference type="EMBL" id="QCYY01001607">
    <property type="protein sequence ID" value="ROT76820.1"/>
    <property type="molecule type" value="Genomic_DNA"/>
</dbReference>
<accession>A0A3R7PTR7</accession>
<reference evidence="2 3" key="1">
    <citation type="submission" date="2018-04" db="EMBL/GenBank/DDBJ databases">
        <authorList>
            <person name="Zhang X."/>
            <person name="Yuan J."/>
            <person name="Li F."/>
            <person name="Xiang J."/>
        </authorList>
    </citation>
    <scope>NUCLEOTIDE SEQUENCE [LARGE SCALE GENOMIC DNA]</scope>
    <source>
        <tissue evidence="2">Muscle</tissue>
    </source>
</reference>
<proteinExistence type="predicted"/>
<evidence type="ECO:0000313" key="2">
    <source>
        <dbReference type="EMBL" id="ROT76820.1"/>
    </source>
</evidence>
<sequence>MGDKICGAGGEEDLFVEGELWRRRRSHEAHRQKERKGKAQRPRARRGAKESQTGVALPFGCRAAAPSPAAEWSVIHVRGESFGPPPPPPLPLPPLFLSPLSPLSPSFPSFPLPLSSLSPPSLSLSLLSFPPLFSLSSSLLSLSPPPLPLSSSSSLFPPPLTSPLYSSLPSFPHSLPSYPPIPLSFSHSFPSSLLLSSPLSPPFFLFPSSFIFSPHHPFLPLFPTPLGLLPSFLFFSTLFRLSFPSPFNLNSLTSTSPHLPLLPPFFLPPLLFPLSPSPSLPLLVSLSPSSLLLFPLFPLPPPPSFLPPLPFPLPPPPFLLPFLLFPPFLSPFPCVLLSFRRLQELALEGFKRTLSLQSQPDVHATSPLSGSLGTLQDLLFFLPGPLGHFRNFLTHVDAKTGSFRTLQDTASLAPEAQTGPSEHFRNLLSFSRTFNRIPQTV</sequence>
<comment type="caution">
    <text evidence="2">The sequence shown here is derived from an EMBL/GenBank/DDBJ whole genome shotgun (WGS) entry which is preliminary data.</text>
</comment>
<evidence type="ECO:0000313" key="3">
    <source>
        <dbReference type="Proteomes" id="UP000283509"/>
    </source>
</evidence>
<dbReference type="AlphaFoldDB" id="A0A3R7PTR7"/>
<dbReference type="Proteomes" id="UP000283509">
    <property type="component" value="Unassembled WGS sequence"/>
</dbReference>